<keyword evidence="3" id="KW-1185">Reference proteome</keyword>
<feature type="transmembrane region" description="Helical" evidence="1">
    <location>
        <begin position="64"/>
        <end position="84"/>
    </location>
</feature>
<feature type="transmembrane region" description="Helical" evidence="1">
    <location>
        <begin position="6"/>
        <end position="30"/>
    </location>
</feature>
<dbReference type="RefSeq" id="WP_274455646.1">
    <property type="nucleotide sequence ID" value="NZ_CP067097.1"/>
</dbReference>
<keyword evidence="1" id="KW-0812">Transmembrane</keyword>
<evidence type="ECO:0008006" key="4">
    <source>
        <dbReference type="Google" id="ProtNLM"/>
    </source>
</evidence>
<evidence type="ECO:0000256" key="1">
    <source>
        <dbReference type="SAM" id="Phobius"/>
    </source>
</evidence>
<proteinExistence type="predicted"/>
<keyword evidence="1" id="KW-1133">Transmembrane helix</keyword>
<keyword evidence="1" id="KW-0472">Membrane</keyword>
<sequence>MGNHAGAILTFWFMVSLLALISSFGVGTALNMLFRRWWLSLVLYLAFTVYLLIAAARHMVVAEWVVYVVGWLGVVLSVVVVRSLKRNGYPLFTNGPR</sequence>
<organism evidence="2 3">
    <name type="scientific">Alicyclobacillus cycloheptanicus</name>
    <dbReference type="NCBI Taxonomy" id="1457"/>
    <lineage>
        <taxon>Bacteria</taxon>
        <taxon>Bacillati</taxon>
        <taxon>Bacillota</taxon>
        <taxon>Bacilli</taxon>
        <taxon>Bacillales</taxon>
        <taxon>Alicyclobacillaceae</taxon>
        <taxon>Alicyclobacillus</taxon>
    </lineage>
</organism>
<name>A0ABT9XD51_9BACL</name>
<comment type="caution">
    <text evidence="2">The sequence shown here is derived from an EMBL/GenBank/DDBJ whole genome shotgun (WGS) entry which is preliminary data.</text>
</comment>
<feature type="transmembrane region" description="Helical" evidence="1">
    <location>
        <begin position="37"/>
        <end position="58"/>
    </location>
</feature>
<gene>
    <name evidence="2" type="ORF">J2S03_000030</name>
</gene>
<dbReference type="Proteomes" id="UP001232973">
    <property type="component" value="Unassembled WGS sequence"/>
</dbReference>
<accession>A0ABT9XD51</accession>
<protein>
    <recommendedName>
        <fullName evidence="4">YesK-like protein</fullName>
    </recommendedName>
</protein>
<evidence type="ECO:0000313" key="2">
    <source>
        <dbReference type="EMBL" id="MDQ0188226.1"/>
    </source>
</evidence>
<dbReference type="EMBL" id="JAUSTP010000001">
    <property type="protein sequence ID" value="MDQ0188226.1"/>
    <property type="molecule type" value="Genomic_DNA"/>
</dbReference>
<reference evidence="2 3" key="1">
    <citation type="submission" date="2023-07" db="EMBL/GenBank/DDBJ databases">
        <title>Genomic Encyclopedia of Type Strains, Phase IV (KMG-IV): sequencing the most valuable type-strain genomes for metagenomic binning, comparative biology and taxonomic classification.</title>
        <authorList>
            <person name="Goeker M."/>
        </authorList>
    </citation>
    <scope>NUCLEOTIDE SEQUENCE [LARGE SCALE GENOMIC DNA]</scope>
    <source>
        <strain evidence="2 3">DSM 4006</strain>
    </source>
</reference>
<evidence type="ECO:0000313" key="3">
    <source>
        <dbReference type="Proteomes" id="UP001232973"/>
    </source>
</evidence>